<gene>
    <name evidence="1" type="ORF">EGI31_24700</name>
</gene>
<dbReference type="AlphaFoldDB" id="A0AAE3KXZ2"/>
<evidence type="ECO:0000313" key="2">
    <source>
        <dbReference type="Proteomes" id="UP001204144"/>
    </source>
</evidence>
<dbReference type="Proteomes" id="UP001204144">
    <property type="component" value="Unassembled WGS sequence"/>
</dbReference>
<proteinExistence type="predicted"/>
<dbReference type="EMBL" id="RJUF01000195">
    <property type="protein sequence ID" value="MCP9766150.1"/>
    <property type="molecule type" value="Genomic_DNA"/>
</dbReference>
<protein>
    <submittedName>
        <fullName evidence="1">Uncharacterized protein</fullName>
    </submittedName>
</protein>
<keyword evidence="2" id="KW-1185">Reference proteome</keyword>
<evidence type="ECO:0000313" key="1">
    <source>
        <dbReference type="EMBL" id="MCP9766150.1"/>
    </source>
</evidence>
<organism evidence="1 2">
    <name type="scientific">Lacihabitans soyangensis</name>
    <dbReference type="NCBI Taxonomy" id="869394"/>
    <lineage>
        <taxon>Bacteria</taxon>
        <taxon>Pseudomonadati</taxon>
        <taxon>Bacteroidota</taxon>
        <taxon>Cytophagia</taxon>
        <taxon>Cytophagales</taxon>
        <taxon>Leadbetterellaceae</taxon>
        <taxon>Lacihabitans</taxon>
    </lineage>
</organism>
<name>A0AAE3KXZ2_9BACT</name>
<comment type="caution">
    <text evidence="1">The sequence shown here is derived from an EMBL/GenBank/DDBJ whole genome shotgun (WGS) entry which is preliminary data.</text>
</comment>
<accession>A0AAE3KXZ2</accession>
<sequence length="153" mass="17952">MKFKIIVLVLSGLIVILFYDAFFKKEMPEIMVVTPKDKDLIIENRLFSPNRKNVVFSYKFDHGALGYSRVFHSLAISKDTISNINQHLLRQIGEFQFLYPIKWESDSVLITSAKYSDFTNRGVSIATNKLIWKKEFSNWQGVIIQENYFQFLK</sequence>
<dbReference type="RefSeq" id="WP_255039858.1">
    <property type="nucleotide sequence ID" value="NZ_RJUF01000195.1"/>
</dbReference>
<reference evidence="1 2" key="1">
    <citation type="submission" date="2018-11" db="EMBL/GenBank/DDBJ databases">
        <title>Novel bacteria species description.</title>
        <authorList>
            <person name="Han J.-H."/>
        </authorList>
    </citation>
    <scope>NUCLEOTIDE SEQUENCE [LARGE SCALE GENOMIC DNA]</scope>
    <source>
        <strain evidence="1 2">KCTC23259</strain>
    </source>
</reference>